<evidence type="ECO:0000313" key="2">
    <source>
        <dbReference type="Proteomes" id="UP000028990"/>
    </source>
</evidence>
<dbReference type="EMBL" id="KN122248">
    <property type="protein sequence ID" value="KFO31724.1"/>
    <property type="molecule type" value="Genomic_DNA"/>
</dbReference>
<keyword evidence="2" id="KW-1185">Reference proteome</keyword>
<name>A0A091DI04_FUKDA</name>
<evidence type="ECO:0000313" key="1">
    <source>
        <dbReference type="EMBL" id="KFO31724.1"/>
    </source>
</evidence>
<dbReference type="AlphaFoldDB" id="A0A091DI04"/>
<accession>A0A091DI04</accession>
<sequence>MASEGGSLRPRVHYVSASVSAVAGTWFDCILQGSLSGHPVLGTVEAAVGLTKPARKVAGPYVSPAALGKTCKGEGRPYPLSS</sequence>
<reference evidence="1 2" key="1">
    <citation type="submission" date="2013-11" db="EMBL/GenBank/DDBJ databases">
        <title>The Damaraland mole rat (Fukomys damarensis) genome and evolution of African mole rats.</title>
        <authorList>
            <person name="Gladyshev V.N."/>
            <person name="Fang X."/>
        </authorList>
    </citation>
    <scope>NUCLEOTIDE SEQUENCE [LARGE SCALE GENOMIC DNA]</scope>
    <source>
        <tissue evidence="1">Liver</tissue>
    </source>
</reference>
<proteinExistence type="predicted"/>
<dbReference type="Proteomes" id="UP000028990">
    <property type="component" value="Unassembled WGS sequence"/>
</dbReference>
<gene>
    <name evidence="1" type="ORF">H920_06923</name>
</gene>
<protein>
    <submittedName>
        <fullName evidence="1">Uncharacterized protein</fullName>
    </submittedName>
</protein>
<organism evidence="1 2">
    <name type="scientific">Fukomys damarensis</name>
    <name type="common">Damaraland mole rat</name>
    <name type="synonym">Cryptomys damarensis</name>
    <dbReference type="NCBI Taxonomy" id="885580"/>
    <lineage>
        <taxon>Eukaryota</taxon>
        <taxon>Metazoa</taxon>
        <taxon>Chordata</taxon>
        <taxon>Craniata</taxon>
        <taxon>Vertebrata</taxon>
        <taxon>Euteleostomi</taxon>
        <taxon>Mammalia</taxon>
        <taxon>Eutheria</taxon>
        <taxon>Euarchontoglires</taxon>
        <taxon>Glires</taxon>
        <taxon>Rodentia</taxon>
        <taxon>Hystricomorpha</taxon>
        <taxon>Bathyergidae</taxon>
        <taxon>Fukomys</taxon>
    </lineage>
</organism>